<sequence length="92" mass="10714">MVKREIKCPHCCQWTVWQEQLQDRCKHCNGLLEQEKINKIEALASQRKLKEEIEQARIAQQNPFFRKVKQYTATIFIGFILVLTAVIVLAAG</sequence>
<comment type="caution">
    <text evidence="1">The sequence shown here is derived from an EMBL/GenBank/DDBJ whole genome shotgun (WGS) entry which is preliminary data.</text>
</comment>
<protein>
    <submittedName>
        <fullName evidence="1">Phage FluMu protein Com</fullName>
    </submittedName>
</protein>
<proteinExistence type="predicted"/>
<dbReference type="Proteomes" id="UP001246858">
    <property type="component" value="Unassembled WGS sequence"/>
</dbReference>
<evidence type="ECO:0000313" key="1">
    <source>
        <dbReference type="EMBL" id="MDR6782350.1"/>
    </source>
</evidence>
<keyword evidence="2" id="KW-1185">Reference proteome</keyword>
<reference evidence="1" key="1">
    <citation type="submission" date="2023-07" db="EMBL/GenBank/DDBJ databases">
        <title>Sorghum-associated microbial communities from plants grown in Nebraska, USA.</title>
        <authorList>
            <person name="Schachtman D."/>
        </authorList>
    </citation>
    <scope>NUCLEOTIDE SEQUENCE</scope>
    <source>
        <strain evidence="1">2697</strain>
    </source>
</reference>
<dbReference type="EMBL" id="JAVDTF010000001">
    <property type="protein sequence ID" value="MDR6782350.1"/>
    <property type="molecule type" value="Genomic_DNA"/>
</dbReference>
<evidence type="ECO:0000313" key="2">
    <source>
        <dbReference type="Proteomes" id="UP001246858"/>
    </source>
</evidence>
<organism evidence="1 2">
    <name type="scientific">Pedobacter africanus</name>
    <dbReference type="NCBI Taxonomy" id="151894"/>
    <lineage>
        <taxon>Bacteria</taxon>
        <taxon>Pseudomonadati</taxon>
        <taxon>Bacteroidota</taxon>
        <taxon>Sphingobacteriia</taxon>
        <taxon>Sphingobacteriales</taxon>
        <taxon>Sphingobacteriaceae</taxon>
        <taxon>Pedobacter</taxon>
    </lineage>
</organism>
<name>A0ACC6KSM9_9SPHI</name>
<accession>A0ACC6KSM9</accession>
<gene>
    <name evidence="1" type="ORF">J2X78_000902</name>
</gene>